<reference evidence="2" key="2">
    <citation type="submission" date="2017-12" db="EMBL/GenBank/DDBJ databases">
        <title>Genome sequence of the Bar-tailed Godwit (Limosa lapponica baueri).</title>
        <authorList>
            <person name="Lima N.C.B."/>
            <person name="Parody-Merino A.M."/>
            <person name="Battley P.F."/>
            <person name="Fidler A.E."/>
            <person name="Prosdocimi F."/>
        </authorList>
    </citation>
    <scope>NUCLEOTIDE SEQUENCE [LARGE SCALE GENOMIC DNA]</scope>
</reference>
<evidence type="ECO:0000313" key="2">
    <source>
        <dbReference type="Proteomes" id="UP000233556"/>
    </source>
</evidence>
<dbReference type="AlphaFoldDB" id="A0A2I0UJP0"/>
<dbReference type="Proteomes" id="UP000233556">
    <property type="component" value="Unassembled WGS sequence"/>
</dbReference>
<keyword evidence="2" id="KW-1185">Reference proteome</keyword>
<organism evidence="1 2">
    <name type="scientific">Limosa lapponica baueri</name>
    <dbReference type="NCBI Taxonomy" id="1758121"/>
    <lineage>
        <taxon>Eukaryota</taxon>
        <taxon>Metazoa</taxon>
        <taxon>Chordata</taxon>
        <taxon>Craniata</taxon>
        <taxon>Vertebrata</taxon>
        <taxon>Euteleostomi</taxon>
        <taxon>Archelosauria</taxon>
        <taxon>Archosauria</taxon>
        <taxon>Dinosauria</taxon>
        <taxon>Saurischia</taxon>
        <taxon>Theropoda</taxon>
        <taxon>Coelurosauria</taxon>
        <taxon>Aves</taxon>
        <taxon>Neognathae</taxon>
        <taxon>Neoaves</taxon>
        <taxon>Charadriiformes</taxon>
        <taxon>Scolopacidae</taxon>
        <taxon>Limosa</taxon>
    </lineage>
</organism>
<dbReference type="EMBL" id="KZ505721">
    <property type="protein sequence ID" value="PKU46218.1"/>
    <property type="molecule type" value="Genomic_DNA"/>
</dbReference>
<proteinExistence type="predicted"/>
<sequence length="160" mass="18085">MELILLETSSSHRKEEEVTGSFQHRFTNGKSCAVCVPSFFCDEVTVSVEAVGVIYFDFNKALVTTFHSFLRTKSMQDPALDFVEPHEIHMGPLLEPDKVPLDGIPSLRCVNHRTHPGFTCKFAESALDPTVYVIDEDIEQYWSQYGSLRDSTCHQFPSGH</sequence>
<dbReference type="OrthoDB" id="418242at2759"/>
<gene>
    <name evidence="1" type="ORF">llap_3442</name>
</gene>
<accession>A0A2I0UJP0</accession>
<protein>
    <submittedName>
        <fullName evidence="1">Uncharacterized protein</fullName>
    </submittedName>
</protein>
<name>A0A2I0UJP0_LIMLA</name>
<evidence type="ECO:0000313" key="1">
    <source>
        <dbReference type="EMBL" id="PKU46218.1"/>
    </source>
</evidence>
<reference evidence="2" key="1">
    <citation type="submission" date="2017-11" db="EMBL/GenBank/DDBJ databases">
        <authorList>
            <person name="Lima N.C."/>
            <person name="Parody-Merino A.M."/>
            <person name="Battley P.F."/>
            <person name="Fidler A.E."/>
            <person name="Prosdocimi F."/>
        </authorList>
    </citation>
    <scope>NUCLEOTIDE SEQUENCE [LARGE SCALE GENOMIC DNA]</scope>
</reference>